<accession>A0A2A9MKC9</accession>
<gene>
    <name evidence="2" type="ORF">BESB_000060</name>
</gene>
<feature type="compositionally biased region" description="Low complexity" evidence="1">
    <location>
        <begin position="142"/>
        <end position="152"/>
    </location>
</feature>
<name>A0A2A9MKC9_BESBE</name>
<dbReference type="GeneID" id="40305069"/>
<keyword evidence="3" id="KW-1185">Reference proteome</keyword>
<organism evidence="2 3">
    <name type="scientific">Besnoitia besnoiti</name>
    <name type="common">Apicomplexan protozoan</name>
    <dbReference type="NCBI Taxonomy" id="94643"/>
    <lineage>
        <taxon>Eukaryota</taxon>
        <taxon>Sar</taxon>
        <taxon>Alveolata</taxon>
        <taxon>Apicomplexa</taxon>
        <taxon>Conoidasida</taxon>
        <taxon>Coccidia</taxon>
        <taxon>Eucoccidiorida</taxon>
        <taxon>Eimeriorina</taxon>
        <taxon>Sarcocystidae</taxon>
        <taxon>Besnoitia</taxon>
    </lineage>
</organism>
<feature type="region of interest" description="Disordered" evidence="1">
    <location>
        <begin position="223"/>
        <end position="266"/>
    </location>
</feature>
<comment type="caution">
    <text evidence="2">The sequence shown here is derived from an EMBL/GenBank/DDBJ whole genome shotgun (WGS) entry which is preliminary data.</text>
</comment>
<dbReference type="EMBL" id="NWUJ01000001">
    <property type="protein sequence ID" value="PFH37664.1"/>
    <property type="molecule type" value="Genomic_DNA"/>
</dbReference>
<protein>
    <submittedName>
        <fullName evidence="2">Uncharacterized protein</fullName>
    </submittedName>
</protein>
<dbReference type="AlphaFoldDB" id="A0A2A9MKC9"/>
<feature type="region of interest" description="Disordered" evidence="1">
    <location>
        <begin position="137"/>
        <end position="161"/>
    </location>
</feature>
<dbReference type="RefSeq" id="XP_029221673.1">
    <property type="nucleotide sequence ID" value="XM_029358761.1"/>
</dbReference>
<sequence length="337" mass="35945">METAPPAASLSSPLSADFACGAGETRARRPASLVSLSDFSRLVGISHFVAGDPADCGASAAAEGEGARRLQAPQKGLAAEETEWRPVAPSEATCAGEGFRGSLKTLFEDFQVYEHSEFPCVCLAAERLCPRCQSGVEDPRRLPLSSPSSPSPAGDVRESEGDARLAEPCSFGCWCKAFGANADDSPLRLPFLVDAHRMRMKRQRQELAEAGGLHISPFFRLTPGAAGEREGGNGGEKEAADVNGTDEAARELPQKGGGRRRLQGEGQKACRVFLSWRFRMSRPSSRASRTARRRTDSTSLRRLFRGAPPAGERGAGGRRRDACRGCRGPKPEGCPGS</sequence>
<dbReference type="Proteomes" id="UP000224006">
    <property type="component" value="Chromosome I"/>
</dbReference>
<dbReference type="KEGG" id="bbes:BESB_000060"/>
<feature type="compositionally biased region" description="Low complexity" evidence="1">
    <location>
        <begin position="297"/>
        <end position="312"/>
    </location>
</feature>
<evidence type="ECO:0000313" key="3">
    <source>
        <dbReference type="Proteomes" id="UP000224006"/>
    </source>
</evidence>
<proteinExistence type="predicted"/>
<feature type="region of interest" description="Disordered" evidence="1">
    <location>
        <begin position="281"/>
        <end position="337"/>
    </location>
</feature>
<evidence type="ECO:0000256" key="1">
    <source>
        <dbReference type="SAM" id="MobiDB-lite"/>
    </source>
</evidence>
<reference evidence="2 3" key="1">
    <citation type="submission" date="2017-09" db="EMBL/GenBank/DDBJ databases">
        <title>Genome sequencing of Besnoitia besnoiti strain Bb-Ger1.</title>
        <authorList>
            <person name="Schares G."/>
            <person name="Venepally P."/>
            <person name="Lorenzi H.A."/>
        </authorList>
    </citation>
    <scope>NUCLEOTIDE SEQUENCE [LARGE SCALE GENOMIC DNA]</scope>
    <source>
        <strain evidence="2 3">Bb-Ger1</strain>
    </source>
</reference>
<dbReference type="VEuPathDB" id="ToxoDB:BESB_000060"/>
<evidence type="ECO:0000313" key="2">
    <source>
        <dbReference type="EMBL" id="PFH37664.1"/>
    </source>
</evidence>
<feature type="compositionally biased region" description="Basic and acidic residues" evidence="1">
    <location>
        <begin position="227"/>
        <end position="240"/>
    </location>
</feature>